<evidence type="ECO:0000313" key="2">
    <source>
        <dbReference type="EMBL" id="WNO04955.1"/>
    </source>
</evidence>
<organism evidence="2 3">
    <name type="scientific">Rhodoferax mekongensis</name>
    <dbReference type="NCBI Taxonomy" id="3068341"/>
    <lineage>
        <taxon>Bacteria</taxon>
        <taxon>Pseudomonadati</taxon>
        <taxon>Pseudomonadota</taxon>
        <taxon>Betaproteobacteria</taxon>
        <taxon>Burkholderiales</taxon>
        <taxon>Comamonadaceae</taxon>
        <taxon>Rhodoferax</taxon>
    </lineage>
</organism>
<evidence type="ECO:0000313" key="3">
    <source>
        <dbReference type="Proteomes" id="UP001302257"/>
    </source>
</evidence>
<feature type="region of interest" description="Disordered" evidence="1">
    <location>
        <begin position="49"/>
        <end position="77"/>
    </location>
</feature>
<feature type="compositionally biased region" description="Low complexity" evidence="1">
    <location>
        <begin position="183"/>
        <end position="195"/>
    </location>
</feature>
<name>A0ABZ0B020_9BURK</name>
<evidence type="ECO:0000256" key="1">
    <source>
        <dbReference type="SAM" id="MobiDB-lite"/>
    </source>
</evidence>
<feature type="region of interest" description="Disordered" evidence="1">
    <location>
        <begin position="1"/>
        <end position="35"/>
    </location>
</feature>
<feature type="region of interest" description="Disordered" evidence="1">
    <location>
        <begin position="173"/>
        <end position="195"/>
    </location>
</feature>
<protein>
    <submittedName>
        <fullName evidence="2">Uncharacterized protein</fullName>
    </submittedName>
</protein>
<proteinExistence type="predicted"/>
<accession>A0ABZ0B020</accession>
<dbReference type="Proteomes" id="UP001302257">
    <property type="component" value="Chromosome"/>
</dbReference>
<gene>
    <name evidence="2" type="ORF">RAN89_00565</name>
</gene>
<dbReference type="EMBL" id="CP132507">
    <property type="protein sequence ID" value="WNO04955.1"/>
    <property type="molecule type" value="Genomic_DNA"/>
</dbReference>
<keyword evidence="3" id="KW-1185">Reference proteome</keyword>
<feature type="compositionally biased region" description="Basic and acidic residues" evidence="1">
    <location>
        <begin position="13"/>
        <end position="26"/>
    </location>
</feature>
<dbReference type="RefSeq" id="WP_313867771.1">
    <property type="nucleotide sequence ID" value="NZ_CP132507.1"/>
</dbReference>
<reference evidence="2 3" key="1">
    <citation type="submission" date="2023-08" db="EMBL/GenBank/DDBJ databases">
        <title>Rhodoferax potami sp. nov. and Rhodoferax mekongensis sp. nov., isolated from the Mekong River in Thailand.</title>
        <authorList>
            <person name="Kitikhun S."/>
            <person name="Charoenyingcharoen P."/>
            <person name="Siriarchawattana P."/>
            <person name="Likhitrattanapisal S."/>
            <person name="Nilsakha T."/>
            <person name="Chanpet A."/>
            <person name="Rattanawaree P."/>
            <person name="Ingsriswang S."/>
        </authorList>
    </citation>
    <scope>NUCLEOTIDE SEQUENCE [LARGE SCALE GENOMIC DNA]</scope>
    <source>
        <strain evidence="2 3">TBRC 17307</strain>
    </source>
</reference>
<sequence length="195" mass="21283">MFGRFLGKSSSDASKRLDAADSRGLEVVEDDPETSWSLWDSALAEQDSRYSGMAPTTSAAPLTVSAKPAPRSRTELKSAEAFPDFDEIATQPMGLEDKSPAQRAADALETVELFHHRIATTIRTLWGYKECSLYINKLIMNGGDGMGHARVGFNAEAAQAMLVLADLHDQMFGPAEPDKNNPFSDSFHSSFDGHR</sequence>